<keyword evidence="2" id="KW-1185">Reference proteome</keyword>
<proteinExistence type="predicted"/>
<dbReference type="KEGG" id="mmav:RE476_00585"/>
<dbReference type="GeneID" id="84228592"/>
<evidence type="ECO:0000313" key="1">
    <source>
        <dbReference type="EMBL" id="WMW22348.1"/>
    </source>
</evidence>
<accession>A0AA51UFR4</accession>
<organism evidence="1 2">
    <name type="scientific">Methanolobus mangrovi</name>
    <dbReference type="NCBI Taxonomy" id="3072977"/>
    <lineage>
        <taxon>Archaea</taxon>
        <taxon>Methanobacteriati</taxon>
        <taxon>Methanobacteriota</taxon>
        <taxon>Stenosarchaea group</taxon>
        <taxon>Methanomicrobia</taxon>
        <taxon>Methanosarcinales</taxon>
        <taxon>Methanosarcinaceae</taxon>
        <taxon>Methanolobus</taxon>
    </lineage>
</organism>
<dbReference type="RefSeq" id="WP_309308198.1">
    <property type="nucleotide sequence ID" value="NZ_CP133594.1"/>
</dbReference>
<dbReference type="EMBL" id="CP133594">
    <property type="protein sequence ID" value="WMW22348.1"/>
    <property type="molecule type" value="Genomic_DNA"/>
</dbReference>
<protein>
    <submittedName>
        <fullName evidence="1">Uncharacterized protein</fullName>
    </submittedName>
</protein>
<reference evidence="1" key="1">
    <citation type="submission" date="2023-08" db="EMBL/GenBank/DDBJ databases">
        <title>Methanolobus mangrovi sp. nov. and Methanolobus sediminis sp. nov, two novel methylotrophic methanogens isolated from mangrove sediments in China.</title>
        <authorList>
            <person name="Zhou J."/>
        </authorList>
    </citation>
    <scope>NUCLEOTIDE SEQUENCE</scope>
    <source>
        <strain evidence="1">FTZ2</strain>
    </source>
</reference>
<sequence length="175" mass="19743">MKNIWTQHLERSGTKDSDKGIAFTEMLHSLVRTGINTDNPASTTFFLSGNITSNDLSYSLKEGKNIASVKKDRKPVLSGGIKTSYPAETEIVVWTAKSQKGYELGLESLSKDYVRLLMAEDGHFFLRYDVAGESPFEMTVKSENEAMQIIEEDNLTTEQLYPENPELKWIKITLL</sequence>
<evidence type="ECO:0000313" key="2">
    <source>
        <dbReference type="Proteomes" id="UP001183006"/>
    </source>
</evidence>
<dbReference type="Proteomes" id="UP001183006">
    <property type="component" value="Chromosome"/>
</dbReference>
<gene>
    <name evidence="1" type="ORF">RE476_00585</name>
</gene>
<dbReference type="AlphaFoldDB" id="A0AA51UFR4"/>
<name>A0AA51UFR4_9EURY</name>